<dbReference type="InParanoid" id="A0A0C3K495"/>
<dbReference type="STRING" id="870435.A0A0C3K495"/>
<sequence length="303" mass="33957">MIDWTKVSDDAIKYDTNGEEEMMRAKAKERKRCKVAEQAQQEEQAQLEAERVERERVEAERAAHEAKEKRVHEDEERCKAKEEREANETRGEVKKVVMDPGCTHCSRAKTICEFLMDSNKRRVACIQCNLSKGKCQWPRDGKDTEAGPKATTKVDKGKKWMAKKEIPEPRPSQKKQAKSRPTKVLEIDEPKASGSRARKAVTGGVVGLEDKLEQLIDITGLIANNLVGLFELQEAAVENSGWIANTLKAMLDESYGFGVAVTPSDSGSSELDTEELCEEVEWLQAEGEEEEAEGEDEPMAEAE</sequence>
<feature type="region of interest" description="Disordered" evidence="1">
    <location>
        <begin position="137"/>
        <end position="187"/>
    </location>
</feature>
<gene>
    <name evidence="2" type="ORF">M404DRAFT_26232</name>
</gene>
<keyword evidence="3" id="KW-1185">Reference proteome</keyword>
<proteinExistence type="predicted"/>
<dbReference type="HOGENOM" id="CLU_048923_0_0_1"/>
<organism evidence="2 3">
    <name type="scientific">Pisolithus tinctorius Marx 270</name>
    <dbReference type="NCBI Taxonomy" id="870435"/>
    <lineage>
        <taxon>Eukaryota</taxon>
        <taxon>Fungi</taxon>
        <taxon>Dikarya</taxon>
        <taxon>Basidiomycota</taxon>
        <taxon>Agaricomycotina</taxon>
        <taxon>Agaricomycetes</taxon>
        <taxon>Agaricomycetidae</taxon>
        <taxon>Boletales</taxon>
        <taxon>Sclerodermatineae</taxon>
        <taxon>Pisolithaceae</taxon>
        <taxon>Pisolithus</taxon>
    </lineage>
</organism>
<evidence type="ECO:0000313" key="3">
    <source>
        <dbReference type="Proteomes" id="UP000054217"/>
    </source>
</evidence>
<feature type="region of interest" description="Disordered" evidence="1">
    <location>
        <begin position="283"/>
        <end position="303"/>
    </location>
</feature>
<accession>A0A0C3K495</accession>
<feature type="region of interest" description="Disordered" evidence="1">
    <location>
        <begin position="61"/>
        <end position="91"/>
    </location>
</feature>
<evidence type="ECO:0008006" key="4">
    <source>
        <dbReference type="Google" id="ProtNLM"/>
    </source>
</evidence>
<dbReference type="OrthoDB" id="2705551at2759"/>
<reference evidence="3" key="2">
    <citation type="submission" date="2015-01" db="EMBL/GenBank/DDBJ databases">
        <title>Evolutionary Origins and Diversification of the Mycorrhizal Mutualists.</title>
        <authorList>
            <consortium name="DOE Joint Genome Institute"/>
            <consortium name="Mycorrhizal Genomics Consortium"/>
            <person name="Kohler A."/>
            <person name="Kuo A."/>
            <person name="Nagy L.G."/>
            <person name="Floudas D."/>
            <person name="Copeland A."/>
            <person name="Barry K.W."/>
            <person name="Cichocki N."/>
            <person name="Veneault-Fourrey C."/>
            <person name="LaButti K."/>
            <person name="Lindquist E.A."/>
            <person name="Lipzen A."/>
            <person name="Lundell T."/>
            <person name="Morin E."/>
            <person name="Murat C."/>
            <person name="Riley R."/>
            <person name="Ohm R."/>
            <person name="Sun H."/>
            <person name="Tunlid A."/>
            <person name="Henrissat B."/>
            <person name="Grigoriev I.V."/>
            <person name="Hibbett D.S."/>
            <person name="Martin F."/>
        </authorList>
    </citation>
    <scope>NUCLEOTIDE SEQUENCE [LARGE SCALE GENOMIC DNA]</scope>
    <source>
        <strain evidence="3">Marx 270</strain>
    </source>
</reference>
<dbReference type="AlphaFoldDB" id="A0A0C3K495"/>
<reference evidence="2 3" key="1">
    <citation type="submission" date="2014-04" db="EMBL/GenBank/DDBJ databases">
        <authorList>
            <consortium name="DOE Joint Genome Institute"/>
            <person name="Kuo A."/>
            <person name="Kohler A."/>
            <person name="Costa M.D."/>
            <person name="Nagy L.G."/>
            <person name="Floudas D."/>
            <person name="Copeland A."/>
            <person name="Barry K.W."/>
            <person name="Cichocki N."/>
            <person name="Veneault-Fourrey C."/>
            <person name="LaButti K."/>
            <person name="Lindquist E.A."/>
            <person name="Lipzen A."/>
            <person name="Lundell T."/>
            <person name="Morin E."/>
            <person name="Murat C."/>
            <person name="Sun H."/>
            <person name="Tunlid A."/>
            <person name="Henrissat B."/>
            <person name="Grigoriev I.V."/>
            <person name="Hibbett D.S."/>
            <person name="Martin F."/>
            <person name="Nordberg H.P."/>
            <person name="Cantor M.N."/>
            <person name="Hua S.X."/>
        </authorList>
    </citation>
    <scope>NUCLEOTIDE SEQUENCE [LARGE SCALE GENOMIC DNA]</scope>
    <source>
        <strain evidence="2 3">Marx 270</strain>
    </source>
</reference>
<evidence type="ECO:0000256" key="1">
    <source>
        <dbReference type="SAM" id="MobiDB-lite"/>
    </source>
</evidence>
<protein>
    <recommendedName>
        <fullName evidence="4">Zn(2)-C6 fungal-type domain-containing protein</fullName>
    </recommendedName>
</protein>
<evidence type="ECO:0000313" key="2">
    <source>
        <dbReference type="EMBL" id="KIO04372.1"/>
    </source>
</evidence>
<dbReference type="Proteomes" id="UP000054217">
    <property type="component" value="Unassembled WGS sequence"/>
</dbReference>
<feature type="compositionally biased region" description="Basic and acidic residues" evidence="1">
    <location>
        <begin position="137"/>
        <end position="168"/>
    </location>
</feature>
<feature type="compositionally biased region" description="Basic residues" evidence="1">
    <location>
        <begin position="172"/>
        <end position="181"/>
    </location>
</feature>
<name>A0A0C3K495_PISTI</name>
<dbReference type="EMBL" id="KN831971">
    <property type="protein sequence ID" value="KIO04372.1"/>
    <property type="molecule type" value="Genomic_DNA"/>
</dbReference>